<dbReference type="Proteomes" id="UP001501358">
    <property type="component" value="Unassembled WGS sequence"/>
</dbReference>
<evidence type="ECO:0000313" key="5">
    <source>
        <dbReference type="EMBL" id="GAA2473849.1"/>
    </source>
</evidence>
<name>A0ABN3KX91_9ACTN</name>
<feature type="active site" evidence="3">
    <location>
        <position position="155"/>
    </location>
</feature>
<evidence type="ECO:0000256" key="3">
    <source>
        <dbReference type="PROSITE-ProRule" id="PRU10038"/>
    </source>
</evidence>
<evidence type="ECO:0000256" key="2">
    <source>
        <dbReference type="ARBA" id="ARBA00022801"/>
    </source>
</evidence>
<dbReference type="EMBL" id="BAAATA010000003">
    <property type="protein sequence ID" value="GAA2473849.1"/>
    <property type="molecule type" value="Genomic_DNA"/>
</dbReference>
<evidence type="ECO:0000256" key="1">
    <source>
        <dbReference type="ARBA" id="ARBA00010515"/>
    </source>
</evidence>
<dbReference type="InterPro" id="IPR029058">
    <property type="entry name" value="AB_hydrolase_fold"/>
</dbReference>
<dbReference type="PANTHER" id="PTHR48081:SF8">
    <property type="entry name" value="ALPHA_BETA HYDROLASE FOLD-3 DOMAIN-CONTAINING PROTEIN-RELATED"/>
    <property type="match status" value="1"/>
</dbReference>
<evidence type="ECO:0000313" key="6">
    <source>
        <dbReference type="Proteomes" id="UP001501358"/>
    </source>
</evidence>
<dbReference type="Pfam" id="PF07859">
    <property type="entry name" value="Abhydrolase_3"/>
    <property type="match status" value="1"/>
</dbReference>
<dbReference type="SUPFAM" id="SSF53474">
    <property type="entry name" value="alpha/beta-Hydrolases"/>
    <property type="match status" value="1"/>
</dbReference>
<gene>
    <name evidence="5" type="ORF">GCM10010406_07250</name>
</gene>
<dbReference type="RefSeq" id="WP_344381632.1">
    <property type="nucleotide sequence ID" value="NZ_BAAATA010000003.1"/>
</dbReference>
<dbReference type="InterPro" id="IPR050300">
    <property type="entry name" value="GDXG_lipolytic_enzyme"/>
</dbReference>
<proteinExistence type="inferred from homology"/>
<sequence length="319" mass="32581">MELDPRIRALTDAMAEAGGGDAGPSVEKSRAAAAAMIALQGEPEPVARVVERTAPGPAGPVPLRIHVPEGGGPLPVVVYFPGGGMVAGDLEVADRPARALANAAGAAVVSVDYRKAPEHPYPAAPEDAWAATVWVADNAAALGLDPSRIAVSGDSSGGNLAAVVALTAKDRGGPDLVHQTLVYPAVDFAGDADDYPSMGEDAAGALLPRKDVEWLFAQYLPDRARAGEPCASPIRGDLTGLPAATVVTAGHDPLRDQGRAYADALARAGVPVDYLENPTMAHGFFWMLGAVDHVRGVYDAVGRGLRRAFAAGNPGAAAP</sequence>
<dbReference type="PANTHER" id="PTHR48081">
    <property type="entry name" value="AB HYDROLASE SUPERFAMILY PROTEIN C4A8.06C"/>
    <property type="match status" value="1"/>
</dbReference>
<accession>A0ABN3KX91</accession>
<dbReference type="PROSITE" id="PS01174">
    <property type="entry name" value="LIPASE_GDXG_SER"/>
    <property type="match status" value="1"/>
</dbReference>
<evidence type="ECO:0000259" key="4">
    <source>
        <dbReference type="Pfam" id="PF07859"/>
    </source>
</evidence>
<comment type="caution">
    <text evidence="5">The sequence shown here is derived from an EMBL/GenBank/DDBJ whole genome shotgun (WGS) entry which is preliminary data.</text>
</comment>
<keyword evidence="6" id="KW-1185">Reference proteome</keyword>
<comment type="similarity">
    <text evidence="1">Belongs to the 'GDXG' lipolytic enzyme family.</text>
</comment>
<dbReference type="Gene3D" id="3.40.50.1820">
    <property type="entry name" value="alpha/beta hydrolase"/>
    <property type="match status" value="1"/>
</dbReference>
<dbReference type="InterPro" id="IPR013094">
    <property type="entry name" value="AB_hydrolase_3"/>
</dbReference>
<keyword evidence="2 5" id="KW-0378">Hydrolase</keyword>
<dbReference type="InterPro" id="IPR033140">
    <property type="entry name" value="Lipase_GDXG_put_SER_AS"/>
</dbReference>
<feature type="domain" description="Alpha/beta hydrolase fold-3" evidence="4">
    <location>
        <begin position="77"/>
        <end position="285"/>
    </location>
</feature>
<reference evidence="5 6" key="1">
    <citation type="journal article" date="2019" name="Int. J. Syst. Evol. Microbiol.">
        <title>The Global Catalogue of Microorganisms (GCM) 10K type strain sequencing project: providing services to taxonomists for standard genome sequencing and annotation.</title>
        <authorList>
            <consortium name="The Broad Institute Genomics Platform"/>
            <consortium name="The Broad Institute Genome Sequencing Center for Infectious Disease"/>
            <person name="Wu L."/>
            <person name="Ma J."/>
        </authorList>
    </citation>
    <scope>NUCLEOTIDE SEQUENCE [LARGE SCALE GENOMIC DNA]</scope>
    <source>
        <strain evidence="5 6">JCM 6307</strain>
    </source>
</reference>
<organism evidence="5 6">
    <name type="scientific">Streptomyces thermolineatus</name>
    <dbReference type="NCBI Taxonomy" id="44033"/>
    <lineage>
        <taxon>Bacteria</taxon>
        <taxon>Bacillati</taxon>
        <taxon>Actinomycetota</taxon>
        <taxon>Actinomycetes</taxon>
        <taxon>Kitasatosporales</taxon>
        <taxon>Streptomycetaceae</taxon>
        <taxon>Streptomyces</taxon>
    </lineage>
</organism>
<protein>
    <submittedName>
        <fullName evidence="5">Alpha/beta hydrolase</fullName>
    </submittedName>
</protein>
<dbReference type="GO" id="GO:0016787">
    <property type="term" value="F:hydrolase activity"/>
    <property type="evidence" value="ECO:0007669"/>
    <property type="project" value="UniProtKB-KW"/>
</dbReference>